<dbReference type="VEuPathDB" id="FungiDB:MSYG_2799"/>
<evidence type="ECO:0000256" key="6">
    <source>
        <dbReference type="PROSITE-ProRule" id="PRU01026"/>
    </source>
</evidence>
<keyword evidence="7" id="KW-0698">rRNA processing</keyword>
<comment type="similarity">
    <text evidence="6 7">Belongs to the class I-like SAM-binding methyltransferase superfamily. rRNA adenine N(6)-methyltransferase family.</text>
</comment>
<comment type="function">
    <text evidence="5">Mitochondrial transcription factor that confers selective promoter recognition on the core subunit of the yeast mitochondrial RNA polymerase. Interacts with DNA in a non-specific manner.</text>
</comment>
<dbReference type="Pfam" id="PF00398">
    <property type="entry name" value="RrnaAD"/>
    <property type="match status" value="1"/>
</dbReference>
<dbReference type="PROSITE" id="PS51689">
    <property type="entry name" value="SAM_RNA_A_N6_MT"/>
    <property type="match status" value="1"/>
</dbReference>
<comment type="caution">
    <text evidence="6">Lacks conserved residue(s) required for the propagation of feature annotation.</text>
</comment>
<feature type="region of interest" description="Disordered" evidence="8">
    <location>
        <begin position="47"/>
        <end position="92"/>
    </location>
</feature>
<keyword evidence="2 6" id="KW-0808">Transferase</keyword>
<dbReference type="Proteomes" id="UP000186303">
    <property type="component" value="Chromosome 4"/>
</dbReference>
<dbReference type="EC" id="2.1.1.-" evidence="7"/>
<evidence type="ECO:0000313" key="10">
    <source>
        <dbReference type="Proteomes" id="UP000186303"/>
    </source>
</evidence>
<dbReference type="InterPro" id="IPR001737">
    <property type="entry name" value="KsgA/Erm"/>
</dbReference>
<keyword evidence="1 6" id="KW-0489">Methyltransferase</keyword>
<dbReference type="InterPro" id="IPR029063">
    <property type="entry name" value="SAM-dependent_MTases_sf"/>
</dbReference>
<evidence type="ECO:0000256" key="2">
    <source>
        <dbReference type="ARBA" id="ARBA00022679"/>
    </source>
</evidence>
<sequence length="519" mass="58552">MLLAAELLRLCRYPPRFSTSLVPEYVRNHTKKGPNLLINRSFTQLSPLNDTASTSTASPRRGRPPKVPKAEDAKMTAKRKRGRKSAIESADDPFSDEAVGVKRHTPLSIYTDAPLHSYSPPIDLIDAPYCYGHLPHPSRWKSLFAFSKEQRARHRYFVSNKDKVAEIVRAMGLDADERQGVKSTIIEAYPGPGTFTRAFMEHPAVEKVISMENVPLFLSYLEELRVDPSMGNNSEKLRLIPESGYSWDSYEMLVKDGHLSHLEGRVPKLGDHAPPMDWDATSPIVFFAQLPNTVHGEQLFAQLVNAISSRLWLFQFGRVKMVFVCGETVALRSMASPQDPRTRAKLGATVQCLSTPRQLLTGDEMEPYAEHMYPPTPSIGPRVPVTSIFIPNSNISTGLQKRKLTALEIDPLRSPLIDARDMDSFEFLTRNMFVLKSKTVMEGLKHTAPGANNILRLVAPEHPRMKDRPDDVVLPDTPIVELTNRQWASLASAFERWPFRPDTHVDEGRMRRGLTEYLF</sequence>
<name>A0A1M8A7J6_MALS4</name>
<accession>A0A1M8A7J6</accession>
<dbReference type="Gene3D" id="3.40.50.150">
    <property type="entry name" value="Vaccinia Virus protein VP39"/>
    <property type="match status" value="1"/>
</dbReference>
<evidence type="ECO:0000256" key="8">
    <source>
        <dbReference type="SAM" id="MobiDB-lite"/>
    </source>
</evidence>
<dbReference type="OMA" id="FEKWPFR"/>
<feature type="binding site" evidence="6">
    <location>
        <position position="158"/>
    </location>
    <ligand>
        <name>S-adenosyl-L-methionine</name>
        <dbReference type="ChEBI" id="CHEBI:59789"/>
    </ligand>
</feature>
<dbReference type="Gene3D" id="1.10.8.100">
    <property type="entry name" value="Ribosomal RNA adenine dimethylase-like, domain 2"/>
    <property type="match status" value="1"/>
</dbReference>
<evidence type="ECO:0000256" key="5">
    <source>
        <dbReference type="ARBA" id="ARBA00024915"/>
    </source>
</evidence>
<dbReference type="PANTHER" id="PTHR11727:SF7">
    <property type="entry name" value="DIMETHYLADENOSINE TRANSFERASE-RELATED"/>
    <property type="match status" value="1"/>
</dbReference>
<feature type="compositionally biased region" description="Polar residues" evidence="8">
    <location>
        <begin position="47"/>
        <end position="58"/>
    </location>
</feature>
<proteinExistence type="inferred from homology"/>
<keyword evidence="10" id="KW-1185">Reference proteome</keyword>
<dbReference type="GO" id="GO:0000179">
    <property type="term" value="F:rRNA (adenine-N6,N6-)-dimethyltransferase activity"/>
    <property type="evidence" value="ECO:0007669"/>
    <property type="project" value="UniProtKB-UniRule"/>
</dbReference>
<dbReference type="SUPFAM" id="SSF53335">
    <property type="entry name" value="S-adenosyl-L-methionine-dependent methyltransferases"/>
    <property type="match status" value="1"/>
</dbReference>
<organism evidence="9 10">
    <name type="scientific">Malassezia sympodialis (strain ATCC 42132)</name>
    <name type="common">Atopic eczema-associated yeast</name>
    <dbReference type="NCBI Taxonomy" id="1230383"/>
    <lineage>
        <taxon>Eukaryota</taxon>
        <taxon>Fungi</taxon>
        <taxon>Dikarya</taxon>
        <taxon>Basidiomycota</taxon>
        <taxon>Ustilaginomycotina</taxon>
        <taxon>Malasseziomycetes</taxon>
        <taxon>Malasseziales</taxon>
        <taxon>Malasseziaceae</taxon>
        <taxon>Malassezia</taxon>
    </lineage>
</organism>
<evidence type="ECO:0000256" key="7">
    <source>
        <dbReference type="RuleBase" id="RU362106"/>
    </source>
</evidence>
<evidence type="ECO:0000313" key="9">
    <source>
        <dbReference type="EMBL" id="SHO78453.1"/>
    </source>
</evidence>
<dbReference type="EMBL" id="LT671824">
    <property type="protein sequence ID" value="SHO78453.1"/>
    <property type="molecule type" value="Genomic_DNA"/>
</dbReference>
<feature type="binding site" evidence="6">
    <location>
        <position position="212"/>
    </location>
    <ligand>
        <name>S-adenosyl-L-methionine</name>
        <dbReference type="ChEBI" id="CHEBI:59789"/>
    </ligand>
</feature>
<dbReference type="GO" id="GO:0003723">
    <property type="term" value="F:RNA binding"/>
    <property type="evidence" value="ECO:0007669"/>
    <property type="project" value="UniProtKB-UniRule"/>
</dbReference>
<protein>
    <recommendedName>
        <fullName evidence="7">rRNA adenine N(6)-methyltransferase</fullName>
        <ecNumber evidence="7">2.1.1.-</ecNumber>
    </recommendedName>
</protein>
<keyword evidence="3 6" id="KW-0949">S-adenosyl-L-methionine</keyword>
<evidence type="ECO:0000256" key="1">
    <source>
        <dbReference type="ARBA" id="ARBA00022603"/>
    </source>
</evidence>
<dbReference type="PANTHER" id="PTHR11727">
    <property type="entry name" value="DIMETHYLADENOSINE TRANSFERASE"/>
    <property type="match status" value="1"/>
</dbReference>
<evidence type="ECO:0000256" key="4">
    <source>
        <dbReference type="ARBA" id="ARBA00022884"/>
    </source>
</evidence>
<dbReference type="OrthoDB" id="16079at2759"/>
<dbReference type="STRING" id="1230383.A0A1M8A7J6"/>
<gene>
    <name evidence="9" type="ORF">MSYG_2799</name>
</gene>
<keyword evidence="4 6" id="KW-0694">RNA-binding</keyword>
<evidence type="ECO:0000256" key="3">
    <source>
        <dbReference type="ARBA" id="ARBA00022691"/>
    </source>
</evidence>
<dbReference type="AlphaFoldDB" id="A0A1M8A7J6"/>
<dbReference type="InterPro" id="IPR023165">
    <property type="entry name" value="rRNA_Ade_diMease-like_C"/>
</dbReference>
<reference evidence="10" key="1">
    <citation type="journal article" date="2017" name="Nucleic Acids Res.">
        <title>Proteogenomics produces comprehensive and highly accurate protein-coding gene annotation in a complete genome assembly of Malassezia sympodialis.</title>
        <authorList>
            <person name="Zhu Y."/>
            <person name="Engstroem P.G."/>
            <person name="Tellgren-Roth C."/>
            <person name="Baudo C.D."/>
            <person name="Kennell J.C."/>
            <person name="Sun S."/>
            <person name="Billmyre R.B."/>
            <person name="Schroeder M.S."/>
            <person name="Andersson A."/>
            <person name="Holm T."/>
            <person name="Sigurgeirsson B."/>
            <person name="Wu G."/>
            <person name="Sankaranarayanan S.R."/>
            <person name="Siddharthan R."/>
            <person name="Sanyal K."/>
            <person name="Lundeberg J."/>
            <person name="Nystedt B."/>
            <person name="Boekhout T."/>
            <person name="Dawson T.L. Jr."/>
            <person name="Heitman J."/>
            <person name="Scheynius A."/>
            <person name="Lehtioe J."/>
        </authorList>
    </citation>
    <scope>NUCLEOTIDE SEQUENCE [LARGE SCALE GENOMIC DNA]</scope>
    <source>
        <strain evidence="10">ATCC 42132</strain>
    </source>
</reference>